<dbReference type="OrthoDB" id="892893at2"/>
<evidence type="ECO:0000313" key="4">
    <source>
        <dbReference type="EMBL" id="TCK85424.1"/>
    </source>
</evidence>
<proteinExistence type="predicted"/>
<evidence type="ECO:0000259" key="2">
    <source>
        <dbReference type="Pfam" id="PF13102"/>
    </source>
</evidence>
<dbReference type="Pfam" id="PF13102">
    <property type="entry name" value="Phage_int_SAM_5"/>
    <property type="match status" value="1"/>
</dbReference>
<gene>
    <name evidence="4" type="ORF">C8N28_0730</name>
</gene>
<keyword evidence="1" id="KW-0238">DNA-binding</keyword>
<comment type="caution">
    <text evidence="4">The sequence shown here is derived from an EMBL/GenBank/DDBJ whole genome shotgun (WGS) entry which is preliminary data.</text>
</comment>
<dbReference type="Gene3D" id="1.10.150.130">
    <property type="match status" value="1"/>
</dbReference>
<organism evidence="4 5">
    <name type="scientific">Albibacterium bauzanense</name>
    <dbReference type="NCBI Taxonomy" id="653929"/>
    <lineage>
        <taxon>Bacteria</taxon>
        <taxon>Pseudomonadati</taxon>
        <taxon>Bacteroidota</taxon>
        <taxon>Sphingobacteriia</taxon>
        <taxon>Sphingobacteriales</taxon>
        <taxon>Sphingobacteriaceae</taxon>
        <taxon>Albibacterium</taxon>
    </lineage>
</organism>
<evidence type="ECO:0000256" key="1">
    <source>
        <dbReference type="ARBA" id="ARBA00023125"/>
    </source>
</evidence>
<dbReference type="EMBL" id="SMGO01000001">
    <property type="protein sequence ID" value="TCK85424.1"/>
    <property type="molecule type" value="Genomic_DNA"/>
</dbReference>
<dbReference type="SUPFAM" id="SSF56349">
    <property type="entry name" value="DNA breaking-rejoining enzymes"/>
    <property type="match status" value="1"/>
</dbReference>
<accession>A0A4R1M3I6</accession>
<dbReference type="InterPro" id="IPR025269">
    <property type="entry name" value="SAM-like_dom"/>
</dbReference>
<evidence type="ECO:0000259" key="3">
    <source>
        <dbReference type="Pfam" id="PF17293"/>
    </source>
</evidence>
<dbReference type="AlphaFoldDB" id="A0A4R1M3I6"/>
<feature type="domain" description="Arm DNA-binding" evidence="3">
    <location>
        <begin position="13"/>
        <end position="98"/>
    </location>
</feature>
<dbReference type="GO" id="GO:0003677">
    <property type="term" value="F:DNA binding"/>
    <property type="evidence" value="ECO:0007669"/>
    <property type="project" value="UniProtKB-KW"/>
</dbReference>
<feature type="domain" description="Phage integrase SAM-like" evidence="2">
    <location>
        <begin position="125"/>
        <end position="227"/>
    </location>
</feature>
<evidence type="ECO:0000313" key="5">
    <source>
        <dbReference type="Proteomes" id="UP000294616"/>
    </source>
</evidence>
<dbReference type="InterPro" id="IPR011010">
    <property type="entry name" value="DNA_brk_join_enz"/>
</dbReference>
<reference evidence="4 5" key="1">
    <citation type="submission" date="2019-03" db="EMBL/GenBank/DDBJ databases">
        <title>Genomic Encyclopedia of Archaeal and Bacterial Type Strains, Phase II (KMG-II): from individual species to whole genera.</title>
        <authorList>
            <person name="Goeker M."/>
        </authorList>
    </citation>
    <scope>NUCLEOTIDE SEQUENCE [LARGE SCALE GENOMIC DNA]</scope>
    <source>
        <strain evidence="4 5">DSM 22554</strain>
    </source>
</reference>
<dbReference type="InterPro" id="IPR010998">
    <property type="entry name" value="Integrase_recombinase_N"/>
</dbReference>
<protein>
    <submittedName>
        <fullName evidence="4">Integrase-like protein</fullName>
    </submittedName>
</protein>
<keyword evidence="5" id="KW-1185">Reference proteome</keyword>
<dbReference type="Proteomes" id="UP000294616">
    <property type="component" value="Unassembled WGS sequence"/>
</dbReference>
<dbReference type="InterPro" id="IPR035386">
    <property type="entry name" value="Arm-DNA-bind_5"/>
</dbReference>
<sequence length="360" mass="41769">MMKIKQNMDLLLWIRRSQTKNDVAPLYIRVTIDGISKEISLGVKINPIDWDIKSKRVKKTEPSYKAINSKIIQVQVDLDRHFNGLLSQEDRVTPDMVKNAYLGKLDAKSKIEKSEKGKNTILFAFDEFIERFEKMVDKGLRSYDTLKHWRTTKKKVESFLVHKYRAKDIALNRIDPTFGDHFYDYLTLEVKVPLAEPSAKKHIKNTKQIIKSGVKKKLITVNPIEDFKCGGDDTQILPLELHQVDTIYNKDFGIDRLNEVRDSFVFQCFTGFAYQDIYGLTPENIVRVGTAKEKWLIKDRGKTGVSEMVPVLPIVNDLIKKYRNHPRCIINNRLMPIDSNARYNGYLKLSCKLERVVFPV</sequence>
<dbReference type="Pfam" id="PF17293">
    <property type="entry name" value="Arm-DNA-bind_5"/>
    <property type="match status" value="1"/>
</dbReference>
<name>A0A4R1M3I6_9SPHI</name>
<dbReference type="RefSeq" id="WP_132221610.1">
    <property type="nucleotide sequence ID" value="NZ_SMGO01000001.1"/>
</dbReference>